<feature type="region of interest" description="Disordered" evidence="1">
    <location>
        <begin position="28"/>
        <end position="56"/>
    </location>
</feature>
<accession>A0A2S6GI45</accession>
<dbReference type="EMBL" id="PTIX01000017">
    <property type="protein sequence ID" value="PPK64826.1"/>
    <property type="molecule type" value="Genomic_DNA"/>
</dbReference>
<feature type="signal peptide" evidence="2">
    <location>
        <begin position="1"/>
        <end position="32"/>
    </location>
</feature>
<protein>
    <submittedName>
        <fullName evidence="3">Uncharacterized protein</fullName>
    </submittedName>
</protein>
<feature type="chain" id="PRO_5015412490" evidence="2">
    <location>
        <begin position="33"/>
        <end position="56"/>
    </location>
</feature>
<sequence length="56" mass="5747">MSKSTRIFLAKLCTVPAALCFVVAATAGTSSATPSDDDPKPPPTTTVTTEGNPWHG</sequence>
<keyword evidence="2" id="KW-0732">Signal</keyword>
<comment type="caution">
    <text evidence="3">The sequence shown here is derived from an EMBL/GenBank/DDBJ whole genome shotgun (WGS) entry which is preliminary data.</text>
</comment>
<organism evidence="3 4">
    <name type="scientific">Actinokineospora auranticolor</name>
    <dbReference type="NCBI Taxonomy" id="155976"/>
    <lineage>
        <taxon>Bacteria</taxon>
        <taxon>Bacillati</taxon>
        <taxon>Actinomycetota</taxon>
        <taxon>Actinomycetes</taxon>
        <taxon>Pseudonocardiales</taxon>
        <taxon>Pseudonocardiaceae</taxon>
        <taxon>Actinokineospora</taxon>
    </lineage>
</organism>
<reference evidence="3 4" key="1">
    <citation type="submission" date="2018-02" db="EMBL/GenBank/DDBJ databases">
        <title>Genomic Encyclopedia of Archaeal and Bacterial Type Strains, Phase II (KMG-II): from individual species to whole genera.</title>
        <authorList>
            <person name="Goeker M."/>
        </authorList>
    </citation>
    <scope>NUCLEOTIDE SEQUENCE [LARGE SCALE GENOMIC DNA]</scope>
    <source>
        <strain evidence="3 4">YU 961-1</strain>
    </source>
</reference>
<gene>
    <name evidence="3" type="ORF">CLV40_11765</name>
</gene>
<keyword evidence="4" id="KW-1185">Reference proteome</keyword>
<evidence type="ECO:0000256" key="1">
    <source>
        <dbReference type="SAM" id="MobiDB-lite"/>
    </source>
</evidence>
<name>A0A2S6GI45_9PSEU</name>
<dbReference type="AlphaFoldDB" id="A0A2S6GI45"/>
<evidence type="ECO:0000313" key="4">
    <source>
        <dbReference type="Proteomes" id="UP000239203"/>
    </source>
</evidence>
<evidence type="ECO:0000313" key="3">
    <source>
        <dbReference type="EMBL" id="PPK64826.1"/>
    </source>
</evidence>
<evidence type="ECO:0000256" key="2">
    <source>
        <dbReference type="SAM" id="SignalP"/>
    </source>
</evidence>
<dbReference type="Proteomes" id="UP000239203">
    <property type="component" value="Unassembled WGS sequence"/>
</dbReference>
<proteinExistence type="predicted"/>